<dbReference type="OrthoDB" id="3231at2759"/>
<dbReference type="GO" id="GO:0046872">
    <property type="term" value="F:metal ion binding"/>
    <property type="evidence" value="ECO:0007669"/>
    <property type="project" value="UniProtKB-KW"/>
</dbReference>
<dbReference type="GO" id="GO:0005739">
    <property type="term" value="C:mitochondrion"/>
    <property type="evidence" value="ECO:0007669"/>
    <property type="project" value="UniProtKB-SubCell"/>
</dbReference>
<dbReference type="GO" id="GO:0016992">
    <property type="term" value="F:lipoate synthase activity"/>
    <property type="evidence" value="ECO:0007669"/>
    <property type="project" value="UniProtKB-EC"/>
</dbReference>
<organism evidence="12">
    <name type="scientific">Cyprideis torosa</name>
    <dbReference type="NCBI Taxonomy" id="163714"/>
    <lineage>
        <taxon>Eukaryota</taxon>
        <taxon>Metazoa</taxon>
        <taxon>Ecdysozoa</taxon>
        <taxon>Arthropoda</taxon>
        <taxon>Crustacea</taxon>
        <taxon>Oligostraca</taxon>
        <taxon>Ostracoda</taxon>
        <taxon>Podocopa</taxon>
        <taxon>Podocopida</taxon>
        <taxon>Cytherocopina</taxon>
        <taxon>Cytheroidea</taxon>
        <taxon>Cytherideidae</taxon>
        <taxon>Cyprideis</taxon>
    </lineage>
</organism>
<dbReference type="Pfam" id="PF04055">
    <property type="entry name" value="Radical_SAM"/>
    <property type="match status" value="1"/>
</dbReference>
<evidence type="ECO:0000256" key="5">
    <source>
        <dbReference type="ARBA" id="ARBA00022679"/>
    </source>
</evidence>
<dbReference type="Pfam" id="PF10197">
    <property type="entry name" value="Cir_N"/>
    <property type="match status" value="1"/>
</dbReference>
<dbReference type="InterPro" id="IPR013785">
    <property type="entry name" value="Aldolase_TIM"/>
</dbReference>
<evidence type="ECO:0000256" key="9">
    <source>
        <dbReference type="ARBA" id="ARBA00023014"/>
    </source>
</evidence>
<evidence type="ECO:0000256" key="6">
    <source>
        <dbReference type="ARBA" id="ARBA00022691"/>
    </source>
</evidence>
<proteinExistence type="inferred from homology"/>
<dbReference type="InterPro" id="IPR006638">
    <property type="entry name" value="Elp3/MiaA/NifB-like_rSAM"/>
</dbReference>
<dbReference type="SMART" id="SM01083">
    <property type="entry name" value="Cir_N"/>
    <property type="match status" value="1"/>
</dbReference>
<dbReference type="Gene3D" id="3.20.20.70">
    <property type="entry name" value="Aldolase class I"/>
    <property type="match status" value="1"/>
</dbReference>
<dbReference type="SFLD" id="SFLDF00271">
    <property type="entry name" value="lipoyl_synthase"/>
    <property type="match status" value="1"/>
</dbReference>
<comment type="subcellular location">
    <subcellularLocation>
        <location evidence="2">Mitochondrion</location>
    </subcellularLocation>
</comment>
<evidence type="ECO:0000256" key="8">
    <source>
        <dbReference type="ARBA" id="ARBA00023004"/>
    </source>
</evidence>
<dbReference type="NCBIfam" id="TIGR00510">
    <property type="entry name" value="lipA"/>
    <property type="match status" value="1"/>
</dbReference>
<evidence type="ECO:0000256" key="4">
    <source>
        <dbReference type="ARBA" id="ARBA00022485"/>
    </source>
</evidence>
<gene>
    <name evidence="12" type="ORF">CTOB1V02_LOCUS1474</name>
</gene>
<feature type="compositionally biased region" description="Basic and acidic residues" evidence="11">
    <location>
        <begin position="528"/>
        <end position="543"/>
    </location>
</feature>
<dbReference type="PROSITE" id="PS51918">
    <property type="entry name" value="RADICAL_SAM"/>
    <property type="match status" value="1"/>
</dbReference>
<dbReference type="EMBL" id="OB660209">
    <property type="protein sequence ID" value="CAD7223490.1"/>
    <property type="molecule type" value="Genomic_DNA"/>
</dbReference>
<dbReference type="SMART" id="SM00729">
    <property type="entry name" value="Elp3"/>
    <property type="match status" value="1"/>
</dbReference>
<dbReference type="SFLD" id="SFLDG01058">
    <property type="entry name" value="lipoyl_synthase_like"/>
    <property type="match status" value="1"/>
</dbReference>
<dbReference type="EC" id="2.8.1.8" evidence="3"/>
<dbReference type="NCBIfam" id="NF004019">
    <property type="entry name" value="PRK05481.1"/>
    <property type="match status" value="1"/>
</dbReference>
<feature type="non-terminal residue" evidence="12">
    <location>
        <position position="804"/>
    </location>
</feature>
<keyword evidence="6" id="KW-0949">S-adenosyl-L-methionine</keyword>
<dbReference type="InterPro" id="IPR031691">
    <property type="entry name" value="LIAS_N"/>
</dbReference>
<comment type="catalytic activity">
    <reaction evidence="10">
        <text>[[Fe-S] cluster scaffold protein carrying a second [4Fe-4S](2+) cluster] + N(6)-octanoyl-L-lysyl-[protein] + 2 oxidized [2Fe-2S]-[ferredoxin] + 2 S-adenosyl-L-methionine + 4 H(+) = [[Fe-S] cluster scaffold protein] + N(6)-[(R)-dihydrolipoyl]-L-lysyl-[protein] + 4 Fe(3+) + 2 hydrogen sulfide + 2 5'-deoxyadenosine + 2 L-methionine + 2 reduced [2Fe-2S]-[ferredoxin]</text>
        <dbReference type="Rhea" id="RHEA:16585"/>
        <dbReference type="Rhea" id="RHEA-COMP:9928"/>
        <dbReference type="Rhea" id="RHEA-COMP:10000"/>
        <dbReference type="Rhea" id="RHEA-COMP:10001"/>
        <dbReference type="Rhea" id="RHEA-COMP:10475"/>
        <dbReference type="Rhea" id="RHEA-COMP:14568"/>
        <dbReference type="Rhea" id="RHEA-COMP:14569"/>
        <dbReference type="ChEBI" id="CHEBI:15378"/>
        <dbReference type="ChEBI" id="CHEBI:17319"/>
        <dbReference type="ChEBI" id="CHEBI:29034"/>
        <dbReference type="ChEBI" id="CHEBI:29919"/>
        <dbReference type="ChEBI" id="CHEBI:33722"/>
        <dbReference type="ChEBI" id="CHEBI:33737"/>
        <dbReference type="ChEBI" id="CHEBI:33738"/>
        <dbReference type="ChEBI" id="CHEBI:57844"/>
        <dbReference type="ChEBI" id="CHEBI:59789"/>
        <dbReference type="ChEBI" id="CHEBI:78809"/>
        <dbReference type="ChEBI" id="CHEBI:83100"/>
        <dbReference type="EC" id="2.8.1.8"/>
    </reaction>
</comment>
<dbReference type="FunFam" id="3.20.20.70:FF:000036">
    <property type="entry name" value="Lipoyl synthase, mitochondrial"/>
    <property type="match status" value="1"/>
</dbReference>
<evidence type="ECO:0000256" key="11">
    <source>
        <dbReference type="SAM" id="MobiDB-lite"/>
    </source>
</evidence>
<feature type="compositionally biased region" description="Low complexity" evidence="11">
    <location>
        <begin position="514"/>
        <end position="526"/>
    </location>
</feature>
<evidence type="ECO:0000256" key="7">
    <source>
        <dbReference type="ARBA" id="ARBA00022723"/>
    </source>
</evidence>
<dbReference type="Pfam" id="PF16881">
    <property type="entry name" value="LIAS_N"/>
    <property type="match status" value="1"/>
</dbReference>
<accession>A0A7R8ZH49</accession>
<feature type="region of interest" description="Disordered" evidence="11">
    <location>
        <begin position="512"/>
        <end position="552"/>
    </location>
</feature>
<sequence>MYSTSSFVFAASLPRHFRSSICSLVNSGSLSAPLKSGDVGGRSVLQEGPSLEDFLSGDVEEGATWKTYQGKLKREKGDRDRLRLPPWLKTEIPMGKEYSKLKESLRGLNLHTVCEEAKCPNIGECWGGGDAKTATATIMLLGDTCTRGCRFCSVKTARNPPPPDPNEPVNTAFAIAQWGLNYVVLTSVDRDDLPDGGASHFAKTVKEIKAKNSEILVECLVPDFRGNFESVDLLATCGLDVFAHNMETVRGFQHLVRDPRANYEQSLSVLKRAKEVNPELVTKTSLMLGFGEADDEVEEAMLDLRNIGVDCVTFGQYMQPTKRHIKVTEYVTPEKFAHWKQRGDALGFKYTASGPLVRSSYKAGEFFIKNIVRAKREGGECPACSSTVFFPVRCHSEAAFTTEDDLEPHTRMPFEKRVEPSLEKIHLVAYNSWNQPCGHFSAFIRRSRRDGSLWLYLDTQLYISGNKREECGTLLLSQIDRKGRCVRERFFDYVLLHGSIFSHECSLTLQSRTPSSSSPSSANPSPILRERSARGHPRSRDESPCVAKAPSAGELDARNKRTYRYEVNTEKDGAPAGRLEVDVKVAESFLSPGGSLILELLAGGGTTLRGIGGISTFPHLGQYAGLLDRLTCEAEPLTFTTIDTEGHINRLSYFSSSIDDAMLGPCEILSRVEEPTSTSEPPTRYDLLFGLASSGDTMVTVLQRQRVGSSFMFKRSSVIGIKGESRYLSFPAARSAPIWFNQDREAETKSRFQHQVLALKRKLQDSITTKLWHVRNKDNIARVRRDEAKAAAEEEEKLTRALQA</sequence>
<dbReference type="AlphaFoldDB" id="A0A7R8ZH49"/>
<keyword evidence="8" id="KW-0408">Iron</keyword>
<dbReference type="GO" id="GO:0051539">
    <property type="term" value="F:4 iron, 4 sulfur cluster binding"/>
    <property type="evidence" value="ECO:0007669"/>
    <property type="project" value="UniProtKB-KW"/>
</dbReference>
<dbReference type="SUPFAM" id="SSF102114">
    <property type="entry name" value="Radical SAM enzymes"/>
    <property type="match status" value="1"/>
</dbReference>
<protein>
    <recommendedName>
        <fullName evidence="3">lipoyl synthase</fullName>
        <ecNumber evidence="3">2.8.1.8</ecNumber>
    </recommendedName>
</protein>
<dbReference type="PANTHER" id="PTHR10949:SF0">
    <property type="entry name" value="LIPOYL SYNTHASE, MITOCHONDRIAL"/>
    <property type="match status" value="1"/>
</dbReference>
<dbReference type="HAMAP" id="MF_00206">
    <property type="entry name" value="Lipoyl_synth"/>
    <property type="match status" value="1"/>
</dbReference>
<evidence type="ECO:0000256" key="2">
    <source>
        <dbReference type="ARBA" id="ARBA00004173"/>
    </source>
</evidence>
<keyword evidence="7" id="KW-0479">Metal-binding</keyword>
<dbReference type="InterPro" id="IPR007197">
    <property type="entry name" value="rSAM"/>
</dbReference>
<dbReference type="CDD" id="cd01335">
    <property type="entry name" value="Radical_SAM"/>
    <property type="match status" value="1"/>
</dbReference>
<evidence type="ECO:0000256" key="3">
    <source>
        <dbReference type="ARBA" id="ARBA00012237"/>
    </source>
</evidence>
<dbReference type="NCBIfam" id="NF009544">
    <property type="entry name" value="PRK12928.1"/>
    <property type="match status" value="1"/>
</dbReference>
<keyword evidence="9" id="KW-0411">Iron-sulfur</keyword>
<name>A0A7R8ZH49_9CRUS</name>
<evidence type="ECO:0000256" key="1">
    <source>
        <dbReference type="ARBA" id="ARBA00001966"/>
    </source>
</evidence>
<dbReference type="PANTHER" id="PTHR10949">
    <property type="entry name" value="LIPOYL SYNTHASE"/>
    <property type="match status" value="1"/>
</dbReference>
<keyword evidence="5" id="KW-0808">Transferase</keyword>
<reference evidence="12" key="1">
    <citation type="submission" date="2020-11" db="EMBL/GenBank/DDBJ databases">
        <authorList>
            <person name="Tran Van P."/>
        </authorList>
    </citation>
    <scope>NUCLEOTIDE SEQUENCE</scope>
</reference>
<dbReference type="InterPro" id="IPR003698">
    <property type="entry name" value="Lipoyl_synth"/>
</dbReference>
<comment type="cofactor">
    <cofactor evidence="1">
        <name>[4Fe-4S] cluster</name>
        <dbReference type="ChEBI" id="CHEBI:49883"/>
    </cofactor>
</comment>
<evidence type="ECO:0000256" key="10">
    <source>
        <dbReference type="ARBA" id="ARBA00047326"/>
    </source>
</evidence>
<dbReference type="InterPro" id="IPR058240">
    <property type="entry name" value="rSAM_sf"/>
</dbReference>
<keyword evidence="4" id="KW-0004">4Fe-4S</keyword>
<dbReference type="SFLD" id="SFLDS00029">
    <property type="entry name" value="Radical_SAM"/>
    <property type="match status" value="1"/>
</dbReference>
<evidence type="ECO:0000313" key="12">
    <source>
        <dbReference type="EMBL" id="CAD7223490.1"/>
    </source>
</evidence>
<dbReference type="InterPro" id="IPR019339">
    <property type="entry name" value="CIR_N_dom"/>
</dbReference>